<dbReference type="GO" id="GO:0003723">
    <property type="term" value="F:RNA binding"/>
    <property type="evidence" value="ECO:0007669"/>
    <property type="project" value="InterPro"/>
</dbReference>
<evidence type="ECO:0000259" key="10">
    <source>
        <dbReference type="Pfam" id="PF16714"/>
    </source>
</evidence>
<keyword evidence="12" id="KW-1185">Reference proteome</keyword>
<accession>A0A1B7P038</accession>
<evidence type="ECO:0000313" key="12">
    <source>
        <dbReference type="Proteomes" id="UP000091918"/>
    </source>
</evidence>
<dbReference type="SUPFAM" id="SSF52374">
    <property type="entry name" value="Nucleotidylyl transferase"/>
    <property type="match status" value="1"/>
</dbReference>
<dbReference type="OrthoDB" id="337870at2759"/>
<evidence type="ECO:0000256" key="9">
    <source>
        <dbReference type="SAM" id="MobiDB-lite"/>
    </source>
</evidence>
<dbReference type="InterPro" id="IPR002305">
    <property type="entry name" value="aa-tRNA-synth_Ic"/>
</dbReference>
<dbReference type="STRING" id="1658172.A0A1B7P038"/>
<organism evidence="11 12">
    <name type="scientific">Emergomyces africanus</name>
    <dbReference type="NCBI Taxonomy" id="1955775"/>
    <lineage>
        <taxon>Eukaryota</taxon>
        <taxon>Fungi</taxon>
        <taxon>Dikarya</taxon>
        <taxon>Ascomycota</taxon>
        <taxon>Pezizomycotina</taxon>
        <taxon>Eurotiomycetes</taxon>
        <taxon>Eurotiomycetidae</taxon>
        <taxon>Onygenales</taxon>
        <taxon>Ajellomycetaceae</taxon>
        <taxon>Emergomyces</taxon>
    </lineage>
</organism>
<dbReference type="EMBL" id="LGUA01000313">
    <property type="protein sequence ID" value="OAX82379.1"/>
    <property type="molecule type" value="Genomic_DNA"/>
</dbReference>
<dbReference type="Pfam" id="PF16714">
    <property type="entry name" value="TyrRSs_C"/>
    <property type="match status" value="1"/>
</dbReference>
<feature type="domain" description="Tyrosyl-tRNA synthetase C-terminal" evidence="10">
    <location>
        <begin position="460"/>
        <end position="576"/>
    </location>
</feature>
<dbReference type="EC" id="6.1.1.1" evidence="8"/>
<feature type="region of interest" description="Disordered" evidence="9">
    <location>
        <begin position="570"/>
        <end position="601"/>
    </location>
</feature>
<dbReference type="InterPro" id="IPR032005">
    <property type="entry name" value="TyrRSs_C"/>
</dbReference>
<dbReference type="PANTHER" id="PTHR11766:SF0">
    <property type="entry name" value="TYROSINE--TRNA LIGASE, MITOCHONDRIAL"/>
    <property type="match status" value="1"/>
</dbReference>
<dbReference type="AlphaFoldDB" id="A0A1B7P038"/>
<feature type="compositionally biased region" description="Basic and acidic residues" evidence="9">
    <location>
        <begin position="446"/>
        <end position="455"/>
    </location>
</feature>
<dbReference type="Gene3D" id="3.40.50.620">
    <property type="entry name" value="HUPs"/>
    <property type="match status" value="1"/>
</dbReference>
<dbReference type="GO" id="GO:0005524">
    <property type="term" value="F:ATP binding"/>
    <property type="evidence" value="ECO:0007669"/>
    <property type="project" value="UniProtKB-KW"/>
</dbReference>
<keyword evidence="5 8" id="KW-0648">Protein biosynthesis</keyword>
<dbReference type="GO" id="GO:0004831">
    <property type="term" value="F:tyrosine-tRNA ligase activity"/>
    <property type="evidence" value="ECO:0007669"/>
    <property type="project" value="UniProtKB-EC"/>
</dbReference>
<feature type="compositionally biased region" description="Low complexity" evidence="9">
    <location>
        <begin position="592"/>
        <end position="601"/>
    </location>
</feature>
<reference evidence="11 12" key="1">
    <citation type="submission" date="2015-07" db="EMBL/GenBank/DDBJ databases">
        <title>Emmonsia species relationships and genome sequence.</title>
        <authorList>
            <person name="Cuomo C.A."/>
            <person name="Schwartz I.S."/>
            <person name="Kenyon C."/>
            <person name="de Hoog G.S."/>
            <person name="Govender N.P."/>
            <person name="Botha A."/>
            <person name="Moreno L."/>
            <person name="de Vries M."/>
            <person name="Munoz J.F."/>
            <person name="Stielow J.B."/>
        </authorList>
    </citation>
    <scope>NUCLEOTIDE SEQUENCE [LARGE SCALE GENOMIC DNA]</scope>
    <source>
        <strain evidence="11 12">CBS 136260</strain>
    </source>
</reference>
<evidence type="ECO:0000256" key="6">
    <source>
        <dbReference type="ARBA" id="ARBA00023146"/>
    </source>
</evidence>
<dbReference type="PROSITE" id="PS00178">
    <property type="entry name" value="AA_TRNA_LIGASE_I"/>
    <property type="match status" value="1"/>
</dbReference>
<dbReference type="NCBIfam" id="TIGR00234">
    <property type="entry name" value="tyrS"/>
    <property type="match status" value="1"/>
</dbReference>
<dbReference type="InterPro" id="IPR002307">
    <property type="entry name" value="Tyr-tRNA-ligase"/>
</dbReference>
<dbReference type="InterPro" id="IPR024088">
    <property type="entry name" value="Tyr-tRNA-ligase_bac-type"/>
</dbReference>
<comment type="caution">
    <text evidence="11">The sequence shown here is derived from an EMBL/GenBank/DDBJ whole genome shotgun (WGS) entry which is preliminary data.</text>
</comment>
<feature type="region of interest" description="Disordered" evidence="9">
    <location>
        <begin position="439"/>
        <end position="463"/>
    </location>
</feature>
<dbReference type="GO" id="GO:0005739">
    <property type="term" value="C:mitochondrion"/>
    <property type="evidence" value="ECO:0007669"/>
    <property type="project" value="TreeGrafter"/>
</dbReference>
<dbReference type="GO" id="GO:0005829">
    <property type="term" value="C:cytosol"/>
    <property type="evidence" value="ECO:0007669"/>
    <property type="project" value="TreeGrafter"/>
</dbReference>
<dbReference type="FunFam" id="1.10.240.10:FF:000001">
    <property type="entry name" value="Tyrosine--tRNA ligase"/>
    <property type="match status" value="1"/>
</dbReference>
<dbReference type="InterPro" id="IPR014729">
    <property type="entry name" value="Rossmann-like_a/b/a_fold"/>
</dbReference>
<dbReference type="CDD" id="cd00805">
    <property type="entry name" value="TyrRS_core"/>
    <property type="match status" value="1"/>
</dbReference>
<keyword evidence="4 8" id="KW-0067">ATP-binding</keyword>
<sequence>MAQLWHCPACSFSSASYVSSTMLLRSQSTNAGRLSLLRTKRRGVAPVSLFQKRNITMNYVRRMREGEETWRTYAEEIKAGKRKSFLELMEERGLVNSVIGDRDALNKMWTERRVGVYAGVDPTAPSLHIGHMLPFMVLAWAYVHGIRTVFLLGGSTGQIGDPTDRLGPRAKMVSVTRKENMVNMHLQLKRLGMSIDRYGAKHGYKREMIWRRSIVNNNTWWLKEPFFEVMKTMGETVRLGPMLGRDTVKNRLQSGKGMSLAEFTYPLLQAWDWWQLIQQQNILVQVGGSDQAGNIQFGMDATKSLMKGDQDYWRKHAPKPEDRELLEPMGFTTPLLTTPSGQKFGKSAGNAVWLDQDMTSSFDLYQFFLRVPDENVEQYLKYFTFLPIPTINEVMEQHVQDPSKRVAQHKLASEFVELIRGPVEASKAEKDHRSIFGGKTAVSDEMDARPKRDLNPSETSPFNAPSPHIILPRSLVVGQFFHKVLWSAGMAPSKAEAFRLILNNGAAVASRSDANAVMDDKVSYVPIKTWDKDMTEKFIIDGSMMILKVGKWKIKIIKIVSDEEFEKLGLDAPGWKGEGNEAAPDGEKETGKSSSESKGST</sequence>
<keyword evidence="3 8" id="KW-0547">Nucleotide-binding</keyword>
<evidence type="ECO:0000256" key="2">
    <source>
        <dbReference type="ARBA" id="ARBA00022598"/>
    </source>
</evidence>
<dbReference type="GO" id="GO:0006437">
    <property type="term" value="P:tyrosyl-tRNA aminoacylation"/>
    <property type="evidence" value="ECO:0007669"/>
    <property type="project" value="InterPro"/>
</dbReference>
<evidence type="ECO:0000256" key="3">
    <source>
        <dbReference type="ARBA" id="ARBA00022741"/>
    </source>
</evidence>
<dbReference type="InterPro" id="IPR001412">
    <property type="entry name" value="aa-tRNA-synth_I_CS"/>
</dbReference>
<comment type="catalytic activity">
    <reaction evidence="7 8">
        <text>tRNA(Tyr) + L-tyrosine + ATP = L-tyrosyl-tRNA(Tyr) + AMP + diphosphate + H(+)</text>
        <dbReference type="Rhea" id="RHEA:10220"/>
        <dbReference type="Rhea" id="RHEA-COMP:9706"/>
        <dbReference type="Rhea" id="RHEA-COMP:9707"/>
        <dbReference type="ChEBI" id="CHEBI:15378"/>
        <dbReference type="ChEBI" id="CHEBI:30616"/>
        <dbReference type="ChEBI" id="CHEBI:33019"/>
        <dbReference type="ChEBI" id="CHEBI:58315"/>
        <dbReference type="ChEBI" id="CHEBI:78442"/>
        <dbReference type="ChEBI" id="CHEBI:78536"/>
        <dbReference type="ChEBI" id="CHEBI:456215"/>
        <dbReference type="EC" id="6.1.1.1"/>
    </reaction>
</comment>
<evidence type="ECO:0000313" key="11">
    <source>
        <dbReference type="EMBL" id="OAX82379.1"/>
    </source>
</evidence>
<keyword evidence="2 8" id="KW-0436">Ligase</keyword>
<evidence type="ECO:0000256" key="8">
    <source>
        <dbReference type="RuleBase" id="RU361234"/>
    </source>
</evidence>
<evidence type="ECO:0000256" key="7">
    <source>
        <dbReference type="ARBA" id="ARBA00048248"/>
    </source>
</evidence>
<dbReference type="Proteomes" id="UP000091918">
    <property type="component" value="Unassembled WGS sequence"/>
</dbReference>
<dbReference type="FunFam" id="3.40.50.620:FF:000227">
    <property type="entry name" value="Tyrosine--tRNA ligase"/>
    <property type="match status" value="1"/>
</dbReference>
<dbReference type="PANTHER" id="PTHR11766">
    <property type="entry name" value="TYROSYL-TRNA SYNTHETASE"/>
    <property type="match status" value="1"/>
</dbReference>
<name>A0A1B7P038_9EURO</name>
<dbReference type="Gene3D" id="1.10.240.10">
    <property type="entry name" value="Tyrosyl-Transfer RNA Synthetase"/>
    <property type="match status" value="1"/>
</dbReference>
<dbReference type="PRINTS" id="PR01040">
    <property type="entry name" value="TRNASYNTHTYR"/>
</dbReference>
<comment type="similarity">
    <text evidence="1 8">Belongs to the class-I aminoacyl-tRNA synthetase family.</text>
</comment>
<dbReference type="Pfam" id="PF00579">
    <property type="entry name" value="tRNA-synt_1b"/>
    <property type="match status" value="1"/>
</dbReference>
<evidence type="ECO:0000256" key="4">
    <source>
        <dbReference type="ARBA" id="ARBA00022840"/>
    </source>
</evidence>
<evidence type="ECO:0000256" key="5">
    <source>
        <dbReference type="ARBA" id="ARBA00022917"/>
    </source>
</evidence>
<keyword evidence="6 8" id="KW-0030">Aminoacyl-tRNA synthetase</keyword>
<proteinExistence type="inferred from homology"/>
<protein>
    <recommendedName>
        <fullName evidence="8">Tyrosine--tRNA ligase</fullName>
        <ecNumber evidence="8">6.1.1.1</ecNumber>
    </recommendedName>
    <alternativeName>
        <fullName evidence="8">Tyrosyl-tRNA synthetase</fullName>
    </alternativeName>
</protein>
<evidence type="ECO:0000256" key="1">
    <source>
        <dbReference type="ARBA" id="ARBA00005594"/>
    </source>
</evidence>
<gene>
    <name evidence="11" type="ORF">ACJ72_03265</name>
</gene>